<gene>
    <name evidence="2" type="ORF">BDV95DRAFT_596095</name>
</gene>
<keyword evidence="3" id="KW-1185">Reference proteome</keyword>
<proteinExistence type="predicted"/>
<keyword evidence="1" id="KW-0732">Signal</keyword>
<dbReference type="AlphaFoldDB" id="A0A7C8ICK1"/>
<feature type="signal peptide" evidence="1">
    <location>
        <begin position="1"/>
        <end position="16"/>
    </location>
</feature>
<sequence>MLIPMLSGSSSAFALACCSLTILSTPHGRCAAHGLAYKACVISFKAPRETNDRGMTPAHLSYARGISMDVRLFHKPHGSSTTDSAIVCPPYDRSVGGVVCTFHY</sequence>
<comment type="caution">
    <text evidence="2">The sequence shown here is derived from an EMBL/GenBank/DDBJ whole genome shotgun (WGS) entry which is preliminary data.</text>
</comment>
<accession>A0A7C8ICK1</accession>
<protein>
    <recommendedName>
        <fullName evidence="4">Secreted protein</fullName>
    </recommendedName>
</protein>
<evidence type="ECO:0008006" key="4">
    <source>
        <dbReference type="Google" id="ProtNLM"/>
    </source>
</evidence>
<dbReference type="EMBL" id="JAADJZ010000015">
    <property type="protein sequence ID" value="KAF2869787.1"/>
    <property type="molecule type" value="Genomic_DNA"/>
</dbReference>
<evidence type="ECO:0000256" key="1">
    <source>
        <dbReference type="SAM" id="SignalP"/>
    </source>
</evidence>
<name>A0A7C8ICK1_9PLEO</name>
<reference evidence="2 3" key="1">
    <citation type="submission" date="2020-01" db="EMBL/GenBank/DDBJ databases">
        <authorList>
            <consortium name="DOE Joint Genome Institute"/>
            <person name="Haridas S."/>
            <person name="Albert R."/>
            <person name="Binder M."/>
            <person name="Bloem J."/>
            <person name="Labutti K."/>
            <person name="Salamov A."/>
            <person name="Andreopoulos B."/>
            <person name="Baker S.E."/>
            <person name="Barry K."/>
            <person name="Bills G."/>
            <person name="Bluhm B.H."/>
            <person name="Cannon C."/>
            <person name="Castanera R."/>
            <person name="Culley D.E."/>
            <person name="Daum C."/>
            <person name="Ezra D."/>
            <person name="Gonzalez J.B."/>
            <person name="Henrissat B."/>
            <person name="Kuo A."/>
            <person name="Liang C."/>
            <person name="Lipzen A."/>
            <person name="Lutzoni F."/>
            <person name="Magnuson J."/>
            <person name="Mondo S."/>
            <person name="Nolan M."/>
            <person name="Ohm R."/>
            <person name="Pangilinan J."/>
            <person name="Park H.-J.H."/>
            <person name="Ramirez L."/>
            <person name="Alfaro M."/>
            <person name="Sun H."/>
            <person name="Tritt A."/>
            <person name="Yoshinaga Y."/>
            <person name="Zwiers L.-H.L."/>
            <person name="Turgeon B.G."/>
            <person name="Goodwin S.B."/>
            <person name="Spatafora J.W."/>
            <person name="Crous P.W."/>
            <person name="Grigoriev I.V."/>
        </authorList>
    </citation>
    <scope>NUCLEOTIDE SEQUENCE [LARGE SCALE GENOMIC DNA]</scope>
    <source>
        <strain evidence="2 3">CBS 611.86</strain>
    </source>
</reference>
<evidence type="ECO:0000313" key="2">
    <source>
        <dbReference type="EMBL" id="KAF2869787.1"/>
    </source>
</evidence>
<organism evidence="2 3">
    <name type="scientific">Massariosphaeria phaeospora</name>
    <dbReference type="NCBI Taxonomy" id="100035"/>
    <lineage>
        <taxon>Eukaryota</taxon>
        <taxon>Fungi</taxon>
        <taxon>Dikarya</taxon>
        <taxon>Ascomycota</taxon>
        <taxon>Pezizomycotina</taxon>
        <taxon>Dothideomycetes</taxon>
        <taxon>Pleosporomycetidae</taxon>
        <taxon>Pleosporales</taxon>
        <taxon>Pleosporales incertae sedis</taxon>
        <taxon>Massariosphaeria</taxon>
    </lineage>
</organism>
<dbReference type="Proteomes" id="UP000481861">
    <property type="component" value="Unassembled WGS sequence"/>
</dbReference>
<feature type="chain" id="PRO_5028803826" description="Secreted protein" evidence="1">
    <location>
        <begin position="17"/>
        <end position="104"/>
    </location>
</feature>
<evidence type="ECO:0000313" key="3">
    <source>
        <dbReference type="Proteomes" id="UP000481861"/>
    </source>
</evidence>